<reference evidence="1 2" key="1">
    <citation type="submission" date="2019-10" db="EMBL/GenBank/DDBJ databases">
        <title>Rubrobacter sp nov SCSIO 52090 isolated from a deep-sea sediment in the South China Sea.</title>
        <authorList>
            <person name="Chen R.W."/>
        </authorList>
    </citation>
    <scope>NUCLEOTIDE SEQUENCE [LARGE SCALE GENOMIC DNA]</scope>
    <source>
        <strain evidence="1 2">SCSIO 52909</strain>
    </source>
</reference>
<accession>A0A6G8QDW8</accession>
<dbReference type="Proteomes" id="UP000501452">
    <property type="component" value="Chromosome"/>
</dbReference>
<evidence type="ECO:0000313" key="1">
    <source>
        <dbReference type="EMBL" id="QIN84686.1"/>
    </source>
</evidence>
<gene>
    <name evidence="1" type="ORF">GBA63_20045</name>
</gene>
<name>A0A6G8QDW8_9ACTN</name>
<evidence type="ECO:0000313" key="2">
    <source>
        <dbReference type="Proteomes" id="UP000501452"/>
    </source>
</evidence>
<sequence length="101" mass="11331">MVANGGRGEAMVREQKAQLVKAARMYAMTQKAGVPEPMDVTGLAVAAFEDMQLREAMLFVRMNEQNIKDLAWAFGNSNSAEEFEQRIKEIKTLPNRDEPGR</sequence>
<dbReference type="EMBL" id="CP045119">
    <property type="protein sequence ID" value="QIN84686.1"/>
    <property type="molecule type" value="Genomic_DNA"/>
</dbReference>
<dbReference type="RefSeq" id="WP_166179116.1">
    <property type="nucleotide sequence ID" value="NZ_CP045119.1"/>
</dbReference>
<proteinExistence type="predicted"/>
<keyword evidence="2" id="KW-1185">Reference proteome</keyword>
<dbReference type="AlphaFoldDB" id="A0A6G8QDW8"/>
<protein>
    <submittedName>
        <fullName evidence="1">Uncharacterized protein</fullName>
    </submittedName>
</protein>
<dbReference type="KEGG" id="rub:GBA63_20045"/>
<organism evidence="1 2">
    <name type="scientific">Rubrobacter tropicus</name>
    <dbReference type="NCBI Taxonomy" id="2653851"/>
    <lineage>
        <taxon>Bacteria</taxon>
        <taxon>Bacillati</taxon>
        <taxon>Actinomycetota</taxon>
        <taxon>Rubrobacteria</taxon>
        <taxon>Rubrobacterales</taxon>
        <taxon>Rubrobacteraceae</taxon>
        <taxon>Rubrobacter</taxon>
    </lineage>
</organism>